<evidence type="ECO:0000256" key="2">
    <source>
        <dbReference type="SAM" id="Phobius"/>
    </source>
</evidence>
<dbReference type="InterPro" id="IPR027787">
    <property type="entry name" value="Alpha/beta-hydrolase_catalytic"/>
</dbReference>
<evidence type="ECO:0000259" key="4">
    <source>
        <dbReference type="Pfam" id="PF15420"/>
    </source>
</evidence>
<dbReference type="Proteomes" id="UP001060150">
    <property type="component" value="Chromosome"/>
</dbReference>
<keyword evidence="6" id="KW-1185">Reference proteome</keyword>
<keyword evidence="2" id="KW-0472">Membrane</keyword>
<dbReference type="EMBL" id="CP102332">
    <property type="protein sequence ID" value="UUS32100.1"/>
    <property type="molecule type" value="Genomic_DNA"/>
</dbReference>
<feature type="transmembrane region" description="Helical" evidence="2">
    <location>
        <begin position="130"/>
        <end position="157"/>
    </location>
</feature>
<feature type="compositionally biased region" description="Basic and acidic residues" evidence="1">
    <location>
        <begin position="39"/>
        <end position="50"/>
    </location>
</feature>
<feature type="compositionally biased region" description="Basic residues" evidence="1">
    <location>
        <begin position="88"/>
        <end position="99"/>
    </location>
</feature>
<accession>A0ABY5N6E6</accession>
<evidence type="ECO:0000313" key="6">
    <source>
        <dbReference type="Proteomes" id="UP001060150"/>
    </source>
</evidence>
<dbReference type="SUPFAM" id="SSF53474">
    <property type="entry name" value="alpha/beta-Hydrolases"/>
    <property type="match status" value="1"/>
</dbReference>
<organism evidence="5 6">
    <name type="scientific">Streptomyces changanensis</name>
    <dbReference type="NCBI Taxonomy" id="2964669"/>
    <lineage>
        <taxon>Bacteria</taxon>
        <taxon>Bacillati</taxon>
        <taxon>Actinomycetota</taxon>
        <taxon>Actinomycetes</taxon>
        <taxon>Kitasatosporales</taxon>
        <taxon>Streptomycetaceae</taxon>
        <taxon>Streptomyces</taxon>
    </lineage>
</organism>
<dbReference type="InterPro" id="IPR029058">
    <property type="entry name" value="AB_hydrolase_fold"/>
</dbReference>
<feature type="transmembrane region" description="Helical" evidence="2">
    <location>
        <begin position="209"/>
        <end position="231"/>
    </location>
</feature>
<reference evidence="5" key="1">
    <citation type="submission" date="2022-08" db="EMBL/GenBank/DDBJ databases">
        <title>Streptomyces changanensis sp. nov., an actinomycete isolated from soil.</title>
        <authorList>
            <person name="Wu H."/>
            <person name="Han L."/>
        </authorList>
    </citation>
    <scope>NUCLEOTIDE SEQUENCE</scope>
    <source>
        <strain evidence="5">HL-66</strain>
    </source>
</reference>
<feature type="transmembrane region" description="Helical" evidence="2">
    <location>
        <begin position="106"/>
        <end position="124"/>
    </location>
</feature>
<dbReference type="InterPro" id="IPR027788">
    <property type="entry name" value="Alpha/beta-hydrolase_N_dom"/>
</dbReference>
<evidence type="ECO:0000259" key="3">
    <source>
        <dbReference type="Pfam" id="PF10081"/>
    </source>
</evidence>
<evidence type="ECO:0000313" key="5">
    <source>
        <dbReference type="EMBL" id="UUS32100.1"/>
    </source>
</evidence>
<feature type="domain" description="Alpha/beta-hydrolase N-terminal" evidence="4">
    <location>
        <begin position="120"/>
        <end position="330"/>
    </location>
</feature>
<dbReference type="RefSeq" id="WP_079047388.1">
    <property type="nucleotide sequence ID" value="NZ_CP102332.1"/>
</dbReference>
<name>A0ABY5N6E6_9ACTN</name>
<dbReference type="Pfam" id="PF10081">
    <property type="entry name" value="Abhydrolase_9"/>
    <property type="match status" value="1"/>
</dbReference>
<proteinExistence type="predicted"/>
<keyword evidence="2" id="KW-1133">Transmembrane helix</keyword>
<protein>
    <submittedName>
        <fullName evidence="5">Alpha/beta-hydrolase family protein</fullName>
    </submittedName>
</protein>
<feature type="compositionally biased region" description="Low complexity" evidence="1">
    <location>
        <begin position="1"/>
        <end position="24"/>
    </location>
</feature>
<keyword evidence="2" id="KW-0812">Transmembrane</keyword>
<feature type="region of interest" description="Disordered" evidence="1">
    <location>
        <begin position="1"/>
        <end position="99"/>
    </location>
</feature>
<gene>
    <name evidence="5" type="ORF">NRO40_15585</name>
</gene>
<dbReference type="Pfam" id="PF15420">
    <property type="entry name" value="Abhydrolase_9_N"/>
    <property type="match status" value="1"/>
</dbReference>
<evidence type="ECO:0000256" key="1">
    <source>
        <dbReference type="SAM" id="MobiDB-lite"/>
    </source>
</evidence>
<sequence>MSAGGRSAAAPRRWYAAAALTAGPRLRRPGPDPGPAPDPRSEPDAPDAPHRTRTAPRHTSADPHPPPNPKPADPHASADPHSPSKPPGPHRARAGPRRIVRRRPDLTALCVATVFFWLSLTPSLVPRPWILQGVVGGITAVIGYALGATLAGLARLLPWRPRAASGRAVRLRGAQAYWLLAPALTGWLLSESADMQRRLRRLQGLPPSVTWHGVMIALVAVALCVLLLLAARLVRLGTRRLIRALGGWLPRPVAVAVGLALAGAIVTVGVRDVVFDRGVVDVADRIAAATDRGTKEGVTRPRSPYVSGGPGSLVRWQDLGYQGRNFTGTVPTRRDLAAFTGGPARDPVRVYVSSRLPRAFAARGDEDEPFRAQARLAVRELERTGAFRRRVLAVAGTTGSGWVDSNVAQALEYLHGGDTAIVAVQYSYLPSWLSLLVDEEKAGKATRALVDAVRARLDTLPAGARPRLVVTGESLGAYAVEASYGSVDELLAATDGGVLLGTPGFSPATRRLREERDPGSPVWRPQYRDGRHVRVAQFPAVDLRRPAGAPWARPRLVYLQNASDPVVWWSTDLLFERPAWMDEPLGPDITPEINWFPFVAFWQTTVDMAVSYGVQAPHGHRYGSAAVDAWAAVVPPDGWGEQDTRRLRTYLSGRKAPY</sequence>
<feature type="domain" description="Alpha/beta-hydrolase catalytic" evidence="3">
    <location>
        <begin position="367"/>
        <end position="647"/>
    </location>
</feature>
<feature type="transmembrane region" description="Helical" evidence="2">
    <location>
        <begin position="252"/>
        <end position="270"/>
    </location>
</feature>
<feature type="transmembrane region" description="Helical" evidence="2">
    <location>
        <begin position="169"/>
        <end position="189"/>
    </location>
</feature>
<dbReference type="SUPFAM" id="SSF53137">
    <property type="entry name" value="Translational machinery components"/>
    <property type="match status" value="1"/>
</dbReference>